<reference evidence="1" key="1">
    <citation type="journal article" date="2009" name="Plant Mol. Biol.">
        <title>Insights into corn genes derived from large-scale cDNA sequencing.</title>
        <authorList>
            <person name="Alexandrov N.N."/>
            <person name="Brover V.V."/>
            <person name="Freidin S."/>
            <person name="Troukhan M.E."/>
            <person name="Tatarinova T.V."/>
            <person name="Zhang H."/>
            <person name="Swaller T.J."/>
            <person name="Lu Y.P."/>
            <person name="Bouck J."/>
            <person name="Flavell R.B."/>
            <person name="Feldmann K.A."/>
        </authorList>
    </citation>
    <scope>NUCLEOTIDE SEQUENCE</scope>
</reference>
<dbReference type="EMBL" id="EU976490">
    <property type="protein sequence ID" value="ACG48608.1"/>
    <property type="molecule type" value="mRNA"/>
</dbReference>
<accession>B6UGX5</accession>
<protein>
    <submittedName>
        <fullName evidence="1">Uncharacterized protein</fullName>
    </submittedName>
</protein>
<organism evidence="1">
    <name type="scientific">Zea mays</name>
    <name type="common">Maize</name>
    <dbReference type="NCBI Taxonomy" id="4577"/>
    <lineage>
        <taxon>Eukaryota</taxon>
        <taxon>Viridiplantae</taxon>
        <taxon>Streptophyta</taxon>
        <taxon>Embryophyta</taxon>
        <taxon>Tracheophyta</taxon>
        <taxon>Spermatophyta</taxon>
        <taxon>Magnoliopsida</taxon>
        <taxon>Liliopsida</taxon>
        <taxon>Poales</taxon>
        <taxon>Poaceae</taxon>
        <taxon>PACMAD clade</taxon>
        <taxon>Panicoideae</taxon>
        <taxon>Andropogonodae</taxon>
        <taxon>Andropogoneae</taxon>
        <taxon>Tripsacinae</taxon>
        <taxon>Zea</taxon>
    </lineage>
</organism>
<sequence length="70" mass="7669">MGETNELPPPPVAAPPPMMPMQSMMVGAGAIHPPHEQFHHLNYCVHSNPSWGKGMSRGTLTCFILLYVID</sequence>
<dbReference type="HOGENOM" id="CLU_2761470_0_0_1"/>
<dbReference type="AlphaFoldDB" id="B6UGX5"/>
<evidence type="ECO:0000313" key="1">
    <source>
        <dbReference type="EMBL" id="ACG48608.1"/>
    </source>
</evidence>
<name>B6UGX5_MAIZE</name>
<proteinExistence type="evidence at transcript level"/>